<comment type="subcellular location">
    <subcellularLocation>
        <location evidence="1">Membrane</location>
        <topology evidence="1">Single-pass membrane protein</topology>
    </subcellularLocation>
</comment>
<dbReference type="InParanoid" id="A0A059CDZ1"/>
<dbReference type="FunFam" id="3.30.200.20:FF:000142">
    <property type="entry name" value="Cysteine-rich receptor-like protein kinase 10"/>
    <property type="match status" value="1"/>
</dbReference>
<dbReference type="InterPro" id="IPR000719">
    <property type="entry name" value="Prot_kinase_dom"/>
</dbReference>
<dbReference type="InterPro" id="IPR001245">
    <property type="entry name" value="Ser-Thr/Tyr_kinase_cat_dom"/>
</dbReference>
<keyword evidence="2" id="KW-0723">Serine/threonine-protein kinase</keyword>
<keyword evidence="7" id="KW-0547">Nucleotide-binding</keyword>
<evidence type="ECO:0000259" key="18">
    <source>
        <dbReference type="PROSITE" id="PS50011"/>
    </source>
</evidence>
<dbReference type="CDD" id="cd14066">
    <property type="entry name" value="STKc_IRAK"/>
    <property type="match status" value="1"/>
</dbReference>
<dbReference type="Gene3D" id="3.30.430.20">
    <property type="entry name" value="Gnk2 domain, C-X8-C-X2-C motif"/>
    <property type="match status" value="2"/>
</dbReference>
<dbReference type="GO" id="GO:0009626">
    <property type="term" value="P:plant-type hypersensitive response"/>
    <property type="evidence" value="ECO:0000318"/>
    <property type="project" value="GO_Central"/>
</dbReference>
<evidence type="ECO:0000256" key="6">
    <source>
        <dbReference type="ARBA" id="ARBA00022737"/>
    </source>
</evidence>
<evidence type="ECO:0000256" key="8">
    <source>
        <dbReference type="ARBA" id="ARBA00022777"/>
    </source>
</evidence>
<dbReference type="GO" id="GO:0004674">
    <property type="term" value="F:protein serine/threonine kinase activity"/>
    <property type="evidence" value="ECO:0000318"/>
    <property type="project" value="GO_Central"/>
</dbReference>
<evidence type="ECO:0000256" key="14">
    <source>
        <dbReference type="ARBA" id="ARBA00047558"/>
    </source>
</evidence>
<dbReference type="PROSITE" id="PS00108">
    <property type="entry name" value="PROTEIN_KINASE_ST"/>
    <property type="match status" value="1"/>
</dbReference>
<dbReference type="Gene3D" id="1.10.510.10">
    <property type="entry name" value="Transferase(Phosphotransferase) domain 1"/>
    <property type="match status" value="1"/>
</dbReference>
<evidence type="ECO:0000259" key="19">
    <source>
        <dbReference type="PROSITE" id="PS51473"/>
    </source>
</evidence>
<dbReference type="FunFam" id="3.30.430.20:FF:000003">
    <property type="entry name" value="Cysteine-rich RLK (RECEPTOR-like protein kinase) 10"/>
    <property type="match status" value="1"/>
</dbReference>
<evidence type="ECO:0000256" key="7">
    <source>
        <dbReference type="ARBA" id="ARBA00022741"/>
    </source>
</evidence>
<accession>A0A059CDZ1</accession>
<dbReference type="AlphaFoldDB" id="A0A059CDZ1"/>
<dbReference type="eggNOG" id="ENOG502QWDY">
    <property type="taxonomic scope" value="Eukaryota"/>
</dbReference>
<dbReference type="GO" id="GO:0005886">
    <property type="term" value="C:plasma membrane"/>
    <property type="evidence" value="ECO:0000318"/>
    <property type="project" value="GO_Central"/>
</dbReference>
<evidence type="ECO:0000256" key="17">
    <source>
        <dbReference type="SAM" id="SignalP"/>
    </source>
</evidence>
<dbReference type="InterPro" id="IPR038408">
    <property type="entry name" value="GNK2_sf"/>
</dbReference>
<proteinExistence type="predicted"/>
<feature type="signal peptide" evidence="17">
    <location>
        <begin position="1"/>
        <end position="21"/>
    </location>
</feature>
<keyword evidence="4" id="KW-0812">Transmembrane</keyword>
<dbReference type="InterPro" id="IPR011009">
    <property type="entry name" value="Kinase-like_dom_sf"/>
</dbReference>
<feature type="chain" id="PRO_5001569169" description="Cysteine-rich receptor-like protein kinase 10" evidence="17">
    <location>
        <begin position="22"/>
        <end position="605"/>
    </location>
</feature>
<dbReference type="PROSITE" id="PS50011">
    <property type="entry name" value="PROTEIN_KINASE_DOM"/>
    <property type="match status" value="1"/>
</dbReference>
<evidence type="ECO:0000256" key="10">
    <source>
        <dbReference type="ARBA" id="ARBA00022989"/>
    </source>
</evidence>
<comment type="catalytic activity">
    <reaction evidence="15">
        <text>L-threonyl-[protein] + ATP = O-phospho-L-threonyl-[protein] + ADP + H(+)</text>
        <dbReference type="Rhea" id="RHEA:46608"/>
        <dbReference type="Rhea" id="RHEA-COMP:11060"/>
        <dbReference type="Rhea" id="RHEA-COMP:11605"/>
        <dbReference type="ChEBI" id="CHEBI:15378"/>
        <dbReference type="ChEBI" id="CHEBI:30013"/>
        <dbReference type="ChEBI" id="CHEBI:30616"/>
        <dbReference type="ChEBI" id="CHEBI:61977"/>
        <dbReference type="ChEBI" id="CHEBI:456216"/>
    </reaction>
</comment>
<organism evidence="20">
    <name type="scientific">Eucalyptus grandis</name>
    <name type="common">Flooded gum</name>
    <dbReference type="NCBI Taxonomy" id="71139"/>
    <lineage>
        <taxon>Eukaryota</taxon>
        <taxon>Viridiplantae</taxon>
        <taxon>Streptophyta</taxon>
        <taxon>Embryophyta</taxon>
        <taxon>Tracheophyta</taxon>
        <taxon>Spermatophyta</taxon>
        <taxon>Magnoliopsida</taxon>
        <taxon>eudicotyledons</taxon>
        <taxon>Gunneridae</taxon>
        <taxon>Pentapetalae</taxon>
        <taxon>rosids</taxon>
        <taxon>malvids</taxon>
        <taxon>Myrtales</taxon>
        <taxon>Myrtaceae</taxon>
        <taxon>Myrtoideae</taxon>
        <taxon>Eucalypteae</taxon>
        <taxon>Eucalyptus</taxon>
    </lineage>
</organism>
<dbReference type="FunFam" id="1.10.510.10:FF:000129">
    <property type="entry name" value="cysteine-rich receptor-like protein kinase 10"/>
    <property type="match status" value="1"/>
</dbReference>
<name>A0A059CDZ1_EUCGR</name>
<dbReference type="SMART" id="SM00220">
    <property type="entry name" value="S_TKc"/>
    <property type="match status" value="1"/>
</dbReference>
<feature type="domain" description="Protein kinase" evidence="18">
    <location>
        <begin position="273"/>
        <end position="560"/>
    </location>
</feature>
<keyword evidence="8" id="KW-0418">Kinase</keyword>
<dbReference type="GO" id="GO:0042742">
    <property type="term" value="P:defense response to bacterium"/>
    <property type="evidence" value="ECO:0000318"/>
    <property type="project" value="GO_Central"/>
</dbReference>
<feature type="region of interest" description="Disordered" evidence="16">
    <location>
        <begin position="565"/>
        <end position="605"/>
    </location>
</feature>
<keyword evidence="11" id="KW-0472">Membrane</keyword>
<evidence type="ECO:0000256" key="16">
    <source>
        <dbReference type="SAM" id="MobiDB-lite"/>
    </source>
</evidence>
<dbReference type="PANTHER" id="PTHR27002:SF1050">
    <property type="entry name" value="CYSTEINE-RICH RECEPTOR-LIKE PROTEIN KINASE 5"/>
    <property type="match status" value="1"/>
</dbReference>
<feature type="domain" description="Gnk2-homologous" evidence="19">
    <location>
        <begin position="24"/>
        <end position="129"/>
    </location>
</feature>
<evidence type="ECO:0000256" key="12">
    <source>
        <dbReference type="ARBA" id="ARBA00023170"/>
    </source>
</evidence>
<evidence type="ECO:0000313" key="20">
    <source>
        <dbReference type="EMBL" id="KCW76434.1"/>
    </source>
</evidence>
<keyword evidence="10" id="KW-1133">Transmembrane helix</keyword>
<evidence type="ECO:0000256" key="4">
    <source>
        <dbReference type="ARBA" id="ARBA00022692"/>
    </source>
</evidence>
<evidence type="ECO:0000256" key="9">
    <source>
        <dbReference type="ARBA" id="ARBA00022840"/>
    </source>
</evidence>
<evidence type="ECO:0000256" key="5">
    <source>
        <dbReference type="ARBA" id="ARBA00022729"/>
    </source>
</evidence>
<feature type="domain" description="Gnk2-homologous" evidence="19">
    <location>
        <begin position="135"/>
        <end position="239"/>
    </location>
</feature>
<dbReference type="Pfam" id="PF07714">
    <property type="entry name" value="PK_Tyr_Ser-Thr"/>
    <property type="match status" value="1"/>
</dbReference>
<dbReference type="CDD" id="cd23509">
    <property type="entry name" value="Gnk2-like"/>
    <property type="match status" value="2"/>
</dbReference>
<dbReference type="GO" id="GO:0005524">
    <property type="term" value="F:ATP binding"/>
    <property type="evidence" value="ECO:0007669"/>
    <property type="project" value="UniProtKB-KW"/>
</dbReference>
<dbReference type="InterPro" id="IPR002902">
    <property type="entry name" value="GNK2"/>
</dbReference>
<feature type="compositionally biased region" description="Polar residues" evidence="16">
    <location>
        <begin position="566"/>
        <end position="579"/>
    </location>
</feature>
<dbReference type="PROSITE" id="PS51473">
    <property type="entry name" value="GNK2"/>
    <property type="match status" value="2"/>
</dbReference>
<evidence type="ECO:0000256" key="11">
    <source>
        <dbReference type="ARBA" id="ARBA00023136"/>
    </source>
</evidence>
<gene>
    <name evidence="20" type="ORF">EUGRSUZ_D00822</name>
</gene>
<dbReference type="SUPFAM" id="SSF56112">
    <property type="entry name" value="Protein kinase-like (PK-like)"/>
    <property type="match status" value="1"/>
</dbReference>
<dbReference type="OMA" id="KEVCMEC"/>
<evidence type="ECO:0008006" key="21">
    <source>
        <dbReference type="Google" id="ProtNLM"/>
    </source>
</evidence>
<dbReference type="GO" id="GO:0007165">
    <property type="term" value="P:signal transduction"/>
    <property type="evidence" value="ECO:0000318"/>
    <property type="project" value="GO_Central"/>
</dbReference>
<keyword evidence="3" id="KW-0808">Transferase</keyword>
<evidence type="ECO:0000256" key="2">
    <source>
        <dbReference type="ARBA" id="ARBA00022527"/>
    </source>
</evidence>
<sequence length="605" mass="67782">MTKLFAILVFMLSFVIFKTESKVTMSEHYCSNSSIFAPKSTYGANLDRLLDSISSHADSRGGYFNTSEGKPSDDGTVYGRFLCTGDVTKEVCMECVTNASVSIKEKCPMVKAAILWYDECMLQYSDHNSLSAMDEEHLLIGYNPENVKEKPAEFMNQLNKTMKQLITRAAQRPDEKYAFSESRSTPLYTFAQCRPDLSAAQCEDCLQNVISILLTNQTEKIGGRILLPSCFARFEKYPLQELMAHGYSAGSEISELHSLQFDVSAIEAATGYFSDQNKLGEGGFGPVYWGTLPCGRNIAAKRLSQSSKQGTQEFKNEVELVAKLQHRNLVRLLGFAMEREETILVYEHVPNGSLDQLLFDPQQSIQLNWSARHKIMVGVARGLLYLHEDSRLRIIHRDLKASNILLDDNMNPKISDFGMARIFGAEQTQGRTNRIVGTYGYMSPEYAMYGQFSVKSDVFSFGVLMLEIITGKKNQYSYISDDDASLLDYVWEHWRRGAPLGIVDPIISESISVTEVIRCIHIGLLCIQNDKEARPAMDTIVLMLSSADSVCLPVPEQPAFFVPSVKNKQQSQDPNSNGFSKKLNRSKIMPQCSETSSCLTDVAPR</sequence>
<evidence type="ECO:0000256" key="15">
    <source>
        <dbReference type="ARBA" id="ARBA00047951"/>
    </source>
</evidence>
<dbReference type="InterPro" id="IPR008271">
    <property type="entry name" value="Ser/Thr_kinase_AS"/>
</dbReference>
<keyword evidence="5 17" id="KW-0732">Signal</keyword>
<reference evidence="20" key="1">
    <citation type="submission" date="2013-07" db="EMBL/GenBank/DDBJ databases">
        <title>The genome of Eucalyptus grandis.</title>
        <authorList>
            <person name="Schmutz J."/>
            <person name="Hayes R."/>
            <person name="Myburg A."/>
            <person name="Tuskan G."/>
            <person name="Grattapaglia D."/>
            <person name="Rokhsar D.S."/>
        </authorList>
    </citation>
    <scope>NUCLEOTIDE SEQUENCE</scope>
    <source>
        <tissue evidence="20">Leaf extractions</tissue>
    </source>
</reference>
<keyword evidence="9" id="KW-0067">ATP-binding</keyword>
<dbReference type="Gramene" id="KCW76434">
    <property type="protein sequence ID" value="KCW76434"/>
    <property type="gene ID" value="EUGRSUZ_D00822"/>
</dbReference>
<comment type="catalytic activity">
    <reaction evidence="14">
        <text>L-seryl-[protein] + ATP = O-phospho-L-seryl-[protein] + ADP + H(+)</text>
        <dbReference type="Rhea" id="RHEA:17989"/>
        <dbReference type="Rhea" id="RHEA-COMP:9863"/>
        <dbReference type="Rhea" id="RHEA-COMP:11604"/>
        <dbReference type="ChEBI" id="CHEBI:15378"/>
        <dbReference type="ChEBI" id="CHEBI:29999"/>
        <dbReference type="ChEBI" id="CHEBI:30616"/>
        <dbReference type="ChEBI" id="CHEBI:83421"/>
        <dbReference type="ChEBI" id="CHEBI:456216"/>
    </reaction>
</comment>
<keyword evidence="13" id="KW-0325">Glycoprotein</keyword>
<protein>
    <recommendedName>
        <fullName evidence="21">Cysteine-rich receptor-like protein kinase 10</fullName>
    </recommendedName>
</protein>
<dbReference type="Gene3D" id="3.30.200.20">
    <property type="entry name" value="Phosphorylase Kinase, domain 1"/>
    <property type="match status" value="1"/>
</dbReference>
<evidence type="ECO:0000256" key="1">
    <source>
        <dbReference type="ARBA" id="ARBA00004167"/>
    </source>
</evidence>
<evidence type="ECO:0000256" key="13">
    <source>
        <dbReference type="ARBA" id="ARBA00023180"/>
    </source>
</evidence>
<dbReference type="GO" id="GO:0006979">
    <property type="term" value="P:response to oxidative stress"/>
    <property type="evidence" value="ECO:0007669"/>
    <property type="project" value="UniProtKB-ARBA"/>
</dbReference>
<dbReference type="Pfam" id="PF01657">
    <property type="entry name" value="Stress-antifung"/>
    <property type="match status" value="2"/>
</dbReference>
<keyword evidence="6" id="KW-0677">Repeat</keyword>
<evidence type="ECO:0000256" key="3">
    <source>
        <dbReference type="ARBA" id="ARBA00022679"/>
    </source>
</evidence>
<dbReference type="PANTHER" id="PTHR27002">
    <property type="entry name" value="RECEPTOR-LIKE SERINE/THREONINE-PROTEIN KINASE SD1-8"/>
    <property type="match status" value="1"/>
</dbReference>
<keyword evidence="12" id="KW-0675">Receptor</keyword>
<dbReference type="EMBL" id="KK198756">
    <property type="protein sequence ID" value="KCW76434.1"/>
    <property type="molecule type" value="Genomic_DNA"/>
</dbReference>